<reference evidence="2 3" key="1">
    <citation type="submission" date="2017-09" db="EMBL/GenBank/DDBJ databases">
        <title>Depth-based differentiation of microbial function through sediment-hosted aquifers and enrichment of novel symbionts in the deep terrestrial subsurface.</title>
        <authorList>
            <person name="Probst A.J."/>
            <person name="Ladd B."/>
            <person name="Jarett J.K."/>
            <person name="Geller-Mcgrath D.E."/>
            <person name="Sieber C.M."/>
            <person name="Emerson J.B."/>
            <person name="Anantharaman K."/>
            <person name="Thomas B.C."/>
            <person name="Malmstrom R."/>
            <person name="Stieglmeier M."/>
            <person name="Klingl A."/>
            <person name="Woyke T."/>
            <person name="Ryan C.M."/>
            <person name="Banfield J.F."/>
        </authorList>
    </citation>
    <scope>NUCLEOTIDE SEQUENCE [LARGE SCALE GENOMIC DNA]</scope>
    <source>
        <strain evidence="2">CG11_big_fil_rev_8_21_14_0_20_43_7</strain>
    </source>
</reference>
<dbReference type="Proteomes" id="UP000229782">
    <property type="component" value="Unassembled WGS sequence"/>
</dbReference>
<protein>
    <recommendedName>
        <fullName evidence="4">DUF4430 domain-containing protein</fullName>
    </recommendedName>
</protein>
<evidence type="ECO:0000256" key="1">
    <source>
        <dbReference type="SAM" id="SignalP"/>
    </source>
</evidence>
<evidence type="ECO:0008006" key="4">
    <source>
        <dbReference type="Google" id="ProtNLM"/>
    </source>
</evidence>
<feature type="signal peptide" evidence="1">
    <location>
        <begin position="1"/>
        <end position="28"/>
    </location>
</feature>
<dbReference type="Gene3D" id="2.170.130.30">
    <property type="match status" value="1"/>
</dbReference>
<gene>
    <name evidence="2" type="ORF">COV60_02055</name>
</gene>
<comment type="caution">
    <text evidence="2">The sequence shown here is derived from an EMBL/GenBank/DDBJ whole genome shotgun (WGS) entry which is preliminary data.</text>
</comment>
<proteinExistence type="predicted"/>
<organism evidence="2 3">
    <name type="scientific">Candidatus Magasanikbacteria bacterium CG11_big_fil_rev_8_21_14_0_20_43_7</name>
    <dbReference type="NCBI Taxonomy" id="1974654"/>
    <lineage>
        <taxon>Bacteria</taxon>
        <taxon>Candidatus Magasanikiibacteriota</taxon>
    </lineage>
</organism>
<evidence type="ECO:0000313" key="2">
    <source>
        <dbReference type="EMBL" id="PIR03109.1"/>
    </source>
</evidence>
<dbReference type="PROSITE" id="PS51257">
    <property type="entry name" value="PROKAR_LIPOPROTEIN"/>
    <property type="match status" value="1"/>
</dbReference>
<dbReference type="AlphaFoldDB" id="A0A2H0N2I1"/>
<evidence type="ECO:0000313" key="3">
    <source>
        <dbReference type="Proteomes" id="UP000229782"/>
    </source>
</evidence>
<feature type="chain" id="PRO_5013823051" description="DUF4430 domain-containing protein" evidence="1">
    <location>
        <begin position="29"/>
        <end position="125"/>
    </location>
</feature>
<name>A0A2H0N2I1_9BACT</name>
<accession>A0A2H0N2I1</accession>
<sequence length="125" mass="13953">MNKAMITIFLTIVLLTTLGAGCSGNHMTSDTYTYTMTIESSAMNKDTRKATLAQEETTMSHLLRETGVHTEAQQQGDTKVITKLNGVIATLSKKWNLYINNVITPIPTLETIPIRSSDIIEWKYE</sequence>
<keyword evidence="1" id="KW-0732">Signal</keyword>
<dbReference type="EMBL" id="PCWM01000047">
    <property type="protein sequence ID" value="PIR03109.1"/>
    <property type="molecule type" value="Genomic_DNA"/>
</dbReference>